<accession>A0A0B1RYB5</accession>
<gene>
    <name evidence="1" type="ORF">OESDEN_22307</name>
</gene>
<sequence length="124" mass="13516">FDSSQTVFQVGEPRKTSTTEICPSNETTTVVKIKGNAIADEWMMSEDGKCITITKTSTSEVTTNKTTTLTQPRKVITKISVVTTTTTEIISVTEPTKSQLHCIFAGDLLNYGKDNDAYMKVSGV</sequence>
<evidence type="ECO:0000313" key="2">
    <source>
        <dbReference type="Proteomes" id="UP000053660"/>
    </source>
</evidence>
<dbReference type="Proteomes" id="UP000053660">
    <property type="component" value="Unassembled WGS sequence"/>
</dbReference>
<reference evidence="1 2" key="1">
    <citation type="submission" date="2014-03" db="EMBL/GenBank/DDBJ databases">
        <title>Draft genome of the hookworm Oesophagostomum dentatum.</title>
        <authorList>
            <person name="Mitreva M."/>
        </authorList>
    </citation>
    <scope>NUCLEOTIDE SEQUENCE [LARGE SCALE GENOMIC DNA]</scope>
    <source>
        <strain evidence="1 2">OD-Hann</strain>
    </source>
</reference>
<dbReference type="EMBL" id="KN610135">
    <property type="protein sequence ID" value="KHJ78073.1"/>
    <property type="molecule type" value="Genomic_DNA"/>
</dbReference>
<protein>
    <submittedName>
        <fullName evidence="1">Uncharacterized protein</fullName>
    </submittedName>
</protein>
<evidence type="ECO:0000313" key="1">
    <source>
        <dbReference type="EMBL" id="KHJ78073.1"/>
    </source>
</evidence>
<name>A0A0B1RYB5_OESDE</name>
<dbReference type="AlphaFoldDB" id="A0A0B1RYB5"/>
<feature type="non-terminal residue" evidence="1">
    <location>
        <position position="1"/>
    </location>
</feature>
<proteinExistence type="predicted"/>
<keyword evidence="2" id="KW-1185">Reference proteome</keyword>
<organism evidence="1 2">
    <name type="scientific">Oesophagostomum dentatum</name>
    <name type="common">Nodular worm</name>
    <dbReference type="NCBI Taxonomy" id="61180"/>
    <lineage>
        <taxon>Eukaryota</taxon>
        <taxon>Metazoa</taxon>
        <taxon>Ecdysozoa</taxon>
        <taxon>Nematoda</taxon>
        <taxon>Chromadorea</taxon>
        <taxon>Rhabditida</taxon>
        <taxon>Rhabditina</taxon>
        <taxon>Rhabditomorpha</taxon>
        <taxon>Strongyloidea</taxon>
        <taxon>Strongylidae</taxon>
        <taxon>Oesophagostomum</taxon>
    </lineage>
</organism>